<dbReference type="GO" id="GO:0005634">
    <property type="term" value="C:nucleus"/>
    <property type="evidence" value="ECO:0007669"/>
    <property type="project" value="TreeGrafter"/>
</dbReference>
<comment type="catalytic activity">
    <reaction evidence="1">
        <text>O-phospho-L-threonyl-[protein] + H2O = L-threonyl-[protein] + phosphate</text>
        <dbReference type="Rhea" id="RHEA:47004"/>
        <dbReference type="Rhea" id="RHEA-COMP:11060"/>
        <dbReference type="Rhea" id="RHEA-COMP:11605"/>
        <dbReference type="ChEBI" id="CHEBI:15377"/>
        <dbReference type="ChEBI" id="CHEBI:30013"/>
        <dbReference type="ChEBI" id="CHEBI:43474"/>
        <dbReference type="ChEBI" id="CHEBI:61977"/>
        <dbReference type="EC" id="3.1.3.16"/>
    </reaction>
</comment>
<comment type="similarity">
    <text evidence="1">Belongs to the PPP phosphatase family.</text>
</comment>
<protein>
    <recommendedName>
        <fullName evidence="1">Serine/threonine-protein phosphatase</fullName>
        <ecNumber evidence="1">3.1.3.16</ecNumber>
    </recommendedName>
</protein>
<gene>
    <name evidence="4" type="ORF">GCK32_010202</name>
</gene>
<dbReference type="EC" id="3.1.3.16" evidence="1"/>
<dbReference type="GO" id="GO:0004722">
    <property type="term" value="F:protein serine/threonine phosphatase activity"/>
    <property type="evidence" value="ECO:0007669"/>
    <property type="project" value="UniProtKB-EC"/>
</dbReference>
<evidence type="ECO:0000313" key="4">
    <source>
        <dbReference type="EMBL" id="KAK5982420.1"/>
    </source>
</evidence>
<name>A0AAN8G315_TRICO</name>
<dbReference type="Gene3D" id="3.60.21.10">
    <property type="match status" value="1"/>
</dbReference>
<comment type="caution">
    <text evidence="4">The sequence shown here is derived from an EMBL/GenBank/DDBJ whole genome shotgun (WGS) entry which is preliminary data.</text>
</comment>
<dbReference type="SUPFAM" id="SSF56300">
    <property type="entry name" value="Metallo-dependent phosphatases"/>
    <property type="match status" value="1"/>
</dbReference>
<proteinExistence type="inferred from homology"/>
<accession>A0AAN8G315</accession>
<dbReference type="GO" id="GO:0005737">
    <property type="term" value="C:cytoplasm"/>
    <property type="evidence" value="ECO:0007669"/>
    <property type="project" value="TreeGrafter"/>
</dbReference>
<reference evidence="4 5" key="1">
    <citation type="submission" date="2019-10" db="EMBL/GenBank/DDBJ databases">
        <title>Assembly and Annotation for the nematode Trichostrongylus colubriformis.</title>
        <authorList>
            <person name="Martin J."/>
        </authorList>
    </citation>
    <scope>NUCLEOTIDE SEQUENCE [LARGE SCALE GENOMIC DNA]</scope>
    <source>
        <strain evidence="4">G859</strain>
        <tissue evidence="4">Whole worm</tissue>
    </source>
</reference>
<evidence type="ECO:0000256" key="1">
    <source>
        <dbReference type="RuleBase" id="RU004273"/>
    </source>
</evidence>
<evidence type="ECO:0000256" key="2">
    <source>
        <dbReference type="SAM" id="MobiDB-lite"/>
    </source>
</evidence>
<dbReference type="EMBL" id="WIXE01005146">
    <property type="protein sequence ID" value="KAK5982420.1"/>
    <property type="molecule type" value="Genomic_DNA"/>
</dbReference>
<dbReference type="PANTHER" id="PTHR11668:SF477">
    <property type="entry name" value="SERINE_THREONINE-PROTEIN PHOSPHATASE"/>
    <property type="match status" value="1"/>
</dbReference>
<dbReference type="InterPro" id="IPR050341">
    <property type="entry name" value="PP1_catalytic_subunit"/>
</dbReference>
<dbReference type="PANTHER" id="PTHR11668">
    <property type="entry name" value="SERINE/THREONINE PROTEIN PHOSPHATASE"/>
    <property type="match status" value="1"/>
</dbReference>
<keyword evidence="5" id="KW-1185">Reference proteome</keyword>
<feature type="compositionally biased region" description="Polar residues" evidence="2">
    <location>
        <begin position="284"/>
        <end position="295"/>
    </location>
</feature>
<evidence type="ECO:0000259" key="3">
    <source>
        <dbReference type="PROSITE" id="PS00125"/>
    </source>
</evidence>
<dbReference type="AlphaFoldDB" id="A0AAN8G315"/>
<feature type="compositionally biased region" description="Low complexity" evidence="2">
    <location>
        <begin position="218"/>
        <end position="232"/>
    </location>
</feature>
<feature type="region of interest" description="Disordered" evidence="2">
    <location>
        <begin position="215"/>
        <end position="295"/>
    </location>
</feature>
<dbReference type="PROSITE" id="PS00125">
    <property type="entry name" value="SER_THR_PHOSPHATASE"/>
    <property type="match status" value="1"/>
</dbReference>
<dbReference type="SMART" id="SM00156">
    <property type="entry name" value="PP2Ac"/>
    <property type="match status" value="1"/>
</dbReference>
<dbReference type="Pfam" id="PF00149">
    <property type="entry name" value="Metallophos"/>
    <property type="match status" value="1"/>
</dbReference>
<dbReference type="InterPro" id="IPR004843">
    <property type="entry name" value="Calcineurin-like_PHP"/>
</dbReference>
<sequence length="295" mass="32471">MLLAFKLRFPKEIYLLRGNHETRCVNRQYGFYDECKKKFPRKGVELWTLFQHVFNCLPMAGLVGTKIFCAHGGISEDLISFKQFDRVYRPTDVCDIGLLCDLIWSDPSTVCSMFDPSPRGVSSVFGKQAVINFCSKMNVDLVCRAHQCVMDGYEFFADQKCLTLFSAPCYCGELDNQAAVLHVSGRLECRVLTFKRDTGMATAEYARTVETSVPAGVAPSSTTGRAAASAGRPDSKTSSTGIVRPELNLDKTAGSPRPTENKMSPTASITKGDKKNYKAATPRKASNPTTPGKKT</sequence>
<dbReference type="PRINTS" id="PR00114">
    <property type="entry name" value="STPHPHTASE"/>
</dbReference>
<keyword evidence="1" id="KW-0378">Hydrolase</keyword>
<feature type="domain" description="Serine/threonine specific protein phosphatases" evidence="3">
    <location>
        <begin position="16"/>
        <end position="21"/>
    </location>
</feature>
<dbReference type="Proteomes" id="UP001331761">
    <property type="component" value="Unassembled WGS sequence"/>
</dbReference>
<evidence type="ECO:0000313" key="5">
    <source>
        <dbReference type="Proteomes" id="UP001331761"/>
    </source>
</evidence>
<dbReference type="InterPro" id="IPR006186">
    <property type="entry name" value="Ser/Thr-sp_prot-phosphatase"/>
</dbReference>
<dbReference type="InterPro" id="IPR029052">
    <property type="entry name" value="Metallo-depent_PP-like"/>
</dbReference>
<organism evidence="4 5">
    <name type="scientific">Trichostrongylus colubriformis</name>
    <name type="common">Black scour worm</name>
    <dbReference type="NCBI Taxonomy" id="6319"/>
    <lineage>
        <taxon>Eukaryota</taxon>
        <taxon>Metazoa</taxon>
        <taxon>Ecdysozoa</taxon>
        <taxon>Nematoda</taxon>
        <taxon>Chromadorea</taxon>
        <taxon>Rhabditida</taxon>
        <taxon>Rhabditina</taxon>
        <taxon>Rhabditomorpha</taxon>
        <taxon>Strongyloidea</taxon>
        <taxon>Trichostrongylidae</taxon>
        <taxon>Trichostrongylus</taxon>
    </lineage>
</organism>